<sequence>MQGHVREVWKAIMGTVASQVPAQNIYLGKSFPNEKDKTLVVDLKKFNSRNDKDLVAVEDDNVSLVNDATLEDGEIFEDMPLNVADFSMNENGTSSSNNIIASQPIILNKNMFDILNNVNEDVNNVEIILGKNMDDEVNVSSSKLKNMAIIVDNVKVEKNSVKRKLGKEIKTLGPIKLMTRTRKLEMGKKRKEELG</sequence>
<keyword evidence="2" id="KW-1185">Reference proteome</keyword>
<reference evidence="1 2" key="1">
    <citation type="journal article" date="2016" name="Sci. Rep.">
        <title>The Dendrobium catenatum Lindl. genome sequence provides insights into polysaccharide synthase, floral development and adaptive evolution.</title>
        <authorList>
            <person name="Zhang G.Q."/>
            <person name="Xu Q."/>
            <person name="Bian C."/>
            <person name="Tsai W.C."/>
            <person name="Yeh C.M."/>
            <person name="Liu K.W."/>
            <person name="Yoshida K."/>
            <person name="Zhang L.S."/>
            <person name="Chang S.B."/>
            <person name="Chen F."/>
            <person name="Shi Y."/>
            <person name="Su Y.Y."/>
            <person name="Zhang Y.Q."/>
            <person name="Chen L.J."/>
            <person name="Yin Y."/>
            <person name="Lin M."/>
            <person name="Huang H."/>
            <person name="Deng H."/>
            <person name="Wang Z.W."/>
            <person name="Zhu S.L."/>
            <person name="Zhao X."/>
            <person name="Deng C."/>
            <person name="Niu S.C."/>
            <person name="Huang J."/>
            <person name="Wang M."/>
            <person name="Liu G.H."/>
            <person name="Yang H.J."/>
            <person name="Xiao X.J."/>
            <person name="Hsiao Y.Y."/>
            <person name="Wu W.L."/>
            <person name="Chen Y.Y."/>
            <person name="Mitsuda N."/>
            <person name="Ohme-Takagi M."/>
            <person name="Luo Y.B."/>
            <person name="Van de Peer Y."/>
            <person name="Liu Z.J."/>
        </authorList>
    </citation>
    <scope>NUCLEOTIDE SEQUENCE [LARGE SCALE GENOMIC DNA]</scope>
    <source>
        <tissue evidence="1">The whole plant</tissue>
    </source>
</reference>
<dbReference type="Proteomes" id="UP000233837">
    <property type="component" value="Unassembled WGS sequence"/>
</dbReference>
<dbReference type="AlphaFoldDB" id="A0A2I0V813"/>
<dbReference type="EMBL" id="KZ504102">
    <property type="protein sequence ID" value="PKU59541.1"/>
    <property type="molecule type" value="Genomic_DNA"/>
</dbReference>
<gene>
    <name evidence="1" type="ORF">MA16_Dca024124</name>
</gene>
<evidence type="ECO:0000313" key="2">
    <source>
        <dbReference type="Proteomes" id="UP000233837"/>
    </source>
</evidence>
<protein>
    <submittedName>
        <fullName evidence="1">Uncharacterized protein</fullName>
    </submittedName>
</protein>
<evidence type="ECO:0000313" key="1">
    <source>
        <dbReference type="EMBL" id="PKU59541.1"/>
    </source>
</evidence>
<accession>A0A2I0V813</accession>
<reference evidence="1 2" key="2">
    <citation type="journal article" date="2017" name="Nature">
        <title>The Apostasia genome and the evolution of orchids.</title>
        <authorList>
            <person name="Zhang G.Q."/>
            <person name="Liu K.W."/>
            <person name="Li Z."/>
            <person name="Lohaus R."/>
            <person name="Hsiao Y.Y."/>
            <person name="Niu S.C."/>
            <person name="Wang J.Y."/>
            <person name="Lin Y.C."/>
            <person name="Xu Q."/>
            <person name="Chen L.J."/>
            <person name="Yoshida K."/>
            <person name="Fujiwara S."/>
            <person name="Wang Z.W."/>
            <person name="Zhang Y.Q."/>
            <person name="Mitsuda N."/>
            <person name="Wang M."/>
            <person name="Liu G.H."/>
            <person name="Pecoraro L."/>
            <person name="Huang H.X."/>
            <person name="Xiao X.J."/>
            <person name="Lin M."/>
            <person name="Wu X.Y."/>
            <person name="Wu W.L."/>
            <person name="Chen Y.Y."/>
            <person name="Chang S.B."/>
            <person name="Sakamoto S."/>
            <person name="Ohme-Takagi M."/>
            <person name="Yagi M."/>
            <person name="Zeng S.J."/>
            <person name="Shen C.Y."/>
            <person name="Yeh C.M."/>
            <person name="Luo Y.B."/>
            <person name="Tsai W.C."/>
            <person name="Van de Peer Y."/>
            <person name="Liu Z.J."/>
        </authorList>
    </citation>
    <scope>NUCLEOTIDE SEQUENCE [LARGE SCALE GENOMIC DNA]</scope>
    <source>
        <tissue evidence="1">The whole plant</tissue>
    </source>
</reference>
<proteinExistence type="predicted"/>
<name>A0A2I0V813_9ASPA</name>
<organism evidence="1 2">
    <name type="scientific">Dendrobium catenatum</name>
    <dbReference type="NCBI Taxonomy" id="906689"/>
    <lineage>
        <taxon>Eukaryota</taxon>
        <taxon>Viridiplantae</taxon>
        <taxon>Streptophyta</taxon>
        <taxon>Embryophyta</taxon>
        <taxon>Tracheophyta</taxon>
        <taxon>Spermatophyta</taxon>
        <taxon>Magnoliopsida</taxon>
        <taxon>Liliopsida</taxon>
        <taxon>Asparagales</taxon>
        <taxon>Orchidaceae</taxon>
        <taxon>Epidendroideae</taxon>
        <taxon>Malaxideae</taxon>
        <taxon>Dendrobiinae</taxon>
        <taxon>Dendrobium</taxon>
    </lineage>
</organism>